<organism evidence="1 2">
    <name type="scientific">Segatella copri</name>
    <dbReference type="NCBI Taxonomy" id="165179"/>
    <lineage>
        <taxon>Bacteria</taxon>
        <taxon>Pseudomonadati</taxon>
        <taxon>Bacteroidota</taxon>
        <taxon>Bacteroidia</taxon>
        <taxon>Bacteroidales</taxon>
        <taxon>Prevotellaceae</taxon>
        <taxon>Segatella</taxon>
    </lineage>
</organism>
<name>A0AA90ZM37_9BACT</name>
<sequence>MKAENAVRMSDNLVGIEVHTIQDVVKAQAAGLNLLNKDGLGYEYEVINEESGEEREPTEQEIFNRIAKDLAEDNEVYACMYIANDWCVQRNAKTNLLCDFYLHQHVYTMHENKIVEGEIVYLSLAHGSLGDDAANALYGDMAEQLYYNIGYYFTNGRTPKIGFQREQIIKKINSLKMHAHVVLKTKKGGYLTRDLEEIFATTDELVANLMQD</sequence>
<dbReference type="Proteomes" id="UP000442105">
    <property type="component" value="Unassembled WGS sequence"/>
</dbReference>
<comment type="caution">
    <text evidence="1">The sequence shown here is derived from an EMBL/GenBank/DDBJ whole genome shotgun (WGS) entry which is preliminary data.</text>
</comment>
<reference evidence="2" key="1">
    <citation type="submission" date="2019-09" db="EMBL/GenBank/DDBJ databases">
        <title>Distinct polysaccharide growth profiles of human intestinal Prevotella copri isolates.</title>
        <authorList>
            <person name="Fehlner-Peach H."/>
            <person name="Magnabosco C."/>
            <person name="Raghavan V."/>
            <person name="Scher J.U."/>
            <person name="Tett A."/>
            <person name="Cox L.M."/>
            <person name="Gottsegen C."/>
            <person name="Watters A."/>
            <person name="Wiltshire- Gordon J.D."/>
            <person name="Segata N."/>
            <person name="Bonneau R."/>
            <person name="Littman D.R."/>
        </authorList>
    </citation>
    <scope>NUCLEOTIDE SEQUENCE [LARGE SCALE GENOMIC DNA]</scope>
    <source>
        <strain evidence="2">iAQ1179</strain>
    </source>
</reference>
<proteinExistence type="predicted"/>
<evidence type="ECO:0000313" key="1">
    <source>
        <dbReference type="EMBL" id="MQN14327.1"/>
    </source>
</evidence>
<evidence type="ECO:0000313" key="2">
    <source>
        <dbReference type="Proteomes" id="UP000442105"/>
    </source>
</evidence>
<accession>A0AA90ZM37</accession>
<dbReference type="EMBL" id="VZCW01000403">
    <property type="protein sequence ID" value="MQN14327.1"/>
    <property type="molecule type" value="Genomic_DNA"/>
</dbReference>
<dbReference type="AlphaFoldDB" id="A0AA90ZM37"/>
<gene>
    <name evidence="1" type="ORF">F7D95_16360</name>
</gene>
<dbReference type="RefSeq" id="WP_153129634.1">
    <property type="nucleotide sequence ID" value="NZ_VZCW01000403.1"/>
</dbReference>
<protein>
    <submittedName>
        <fullName evidence="1">Uncharacterized protein</fullName>
    </submittedName>
</protein>